<dbReference type="Proteomes" id="UP001629113">
    <property type="component" value="Unassembled WGS sequence"/>
</dbReference>
<evidence type="ECO:0000313" key="1">
    <source>
        <dbReference type="EMBL" id="KAL3419650.1"/>
    </source>
</evidence>
<name>A0ABR4P8K7_9HELO</name>
<evidence type="ECO:0000313" key="2">
    <source>
        <dbReference type="Proteomes" id="UP001629113"/>
    </source>
</evidence>
<organism evidence="1 2">
    <name type="scientific">Phlyctema vagabunda</name>
    <dbReference type="NCBI Taxonomy" id="108571"/>
    <lineage>
        <taxon>Eukaryota</taxon>
        <taxon>Fungi</taxon>
        <taxon>Dikarya</taxon>
        <taxon>Ascomycota</taxon>
        <taxon>Pezizomycotina</taxon>
        <taxon>Leotiomycetes</taxon>
        <taxon>Helotiales</taxon>
        <taxon>Dermateaceae</taxon>
        <taxon>Phlyctema</taxon>
    </lineage>
</organism>
<reference evidence="1 2" key="1">
    <citation type="submission" date="2024-06" db="EMBL/GenBank/DDBJ databases">
        <title>Complete genome of Phlyctema vagabunda strain 19-DSS-EL-015.</title>
        <authorList>
            <person name="Fiorenzani C."/>
        </authorList>
    </citation>
    <scope>NUCLEOTIDE SEQUENCE [LARGE SCALE GENOMIC DNA]</scope>
    <source>
        <strain evidence="1 2">19-DSS-EL-015</strain>
    </source>
</reference>
<sequence>MSFNKILRPSPALPADALDRVRDAVQQYWEAGVDFLQVDELAVPRISLYEAHLARRIARDMETCPETGSKIYDFLVAEKRRRLAMAASGSGGGSGSA</sequence>
<keyword evidence="2" id="KW-1185">Reference proteome</keyword>
<proteinExistence type="predicted"/>
<accession>A0ABR4P8K7</accession>
<dbReference type="EMBL" id="JBFCZG010000007">
    <property type="protein sequence ID" value="KAL3419650.1"/>
    <property type="molecule type" value="Genomic_DNA"/>
</dbReference>
<protein>
    <recommendedName>
        <fullName evidence="3">Cobalamin-independent methionine synthase MetE C-terminal/archaeal domain-containing protein</fullName>
    </recommendedName>
</protein>
<evidence type="ECO:0008006" key="3">
    <source>
        <dbReference type="Google" id="ProtNLM"/>
    </source>
</evidence>
<gene>
    <name evidence="1" type="ORF">PVAG01_08148</name>
</gene>
<comment type="caution">
    <text evidence="1">The sequence shown here is derived from an EMBL/GenBank/DDBJ whole genome shotgun (WGS) entry which is preliminary data.</text>
</comment>